<evidence type="ECO:0000313" key="3">
    <source>
        <dbReference type="Proteomes" id="UP001234798"/>
    </source>
</evidence>
<dbReference type="Pfam" id="PF13560">
    <property type="entry name" value="HTH_31"/>
    <property type="match status" value="1"/>
</dbReference>
<protein>
    <submittedName>
        <fullName evidence="2">Helix-turn-helix domain-containing protein</fullName>
    </submittedName>
</protein>
<dbReference type="InterPro" id="IPR001387">
    <property type="entry name" value="Cro/C1-type_HTH"/>
</dbReference>
<dbReference type="Gene3D" id="1.10.260.40">
    <property type="entry name" value="lambda repressor-like DNA-binding domains"/>
    <property type="match status" value="1"/>
</dbReference>
<sequence>MTIGDRLRAERERLGLSQTALAAHAGTSKQVQISYEKGKTFPNAEYLAVFAELGADINFVVTGKQNLTLAPVRTSLPLTPREEALIDNYRHTAEVGKRAIEATGATLAREISARRKASGE</sequence>
<evidence type="ECO:0000313" key="2">
    <source>
        <dbReference type="EMBL" id="WMD23072.1"/>
    </source>
</evidence>
<dbReference type="Proteomes" id="UP001234798">
    <property type="component" value="Chromosome"/>
</dbReference>
<dbReference type="EMBL" id="CP132976">
    <property type="protein sequence ID" value="WMD23072.1"/>
    <property type="molecule type" value="Genomic_DNA"/>
</dbReference>
<proteinExistence type="predicted"/>
<dbReference type="InterPro" id="IPR010982">
    <property type="entry name" value="Lambda_DNA-bd_dom_sf"/>
</dbReference>
<keyword evidence="3" id="KW-1185">Reference proteome</keyword>
<accession>A0ABY9MB98</accession>
<dbReference type="CDD" id="cd00093">
    <property type="entry name" value="HTH_XRE"/>
    <property type="match status" value="1"/>
</dbReference>
<dbReference type="SMART" id="SM00530">
    <property type="entry name" value="HTH_XRE"/>
    <property type="match status" value="1"/>
</dbReference>
<gene>
    <name evidence="2" type="ORF">RAS12_12060</name>
</gene>
<name>A0ABY9MB98_9BURK</name>
<dbReference type="PROSITE" id="PS50943">
    <property type="entry name" value="HTH_CROC1"/>
    <property type="match status" value="1"/>
</dbReference>
<dbReference type="SUPFAM" id="SSF47413">
    <property type="entry name" value="lambda repressor-like DNA-binding domains"/>
    <property type="match status" value="1"/>
</dbReference>
<reference evidence="2 3" key="1">
    <citation type="submission" date="2023-08" db="EMBL/GenBank/DDBJ databases">
        <title>Achromobacter seleniivolatilans sp. nov., isolated from seleniferous soil.</title>
        <authorList>
            <person name="Zhang S."/>
            <person name="Li K."/>
            <person name="Peng J."/>
            <person name="Zhao Q."/>
            <person name="Wang H."/>
            <person name="Guo Y."/>
        </authorList>
    </citation>
    <scope>NUCLEOTIDE SEQUENCE [LARGE SCALE GENOMIC DNA]</scope>
    <source>
        <strain evidence="2 3">R39</strain>
    </source>
</reference>
<evidence type="ECO:0000259" key="1">
    <source>
        <dbReference type="PROSITE" id="PS50943"/>
    </source>
</evidence>
<dbReference type="RefSeq" id="WP_306948697.1">
    <property type="nucleotide sequence ID" value="NZ_CP132976.1"/>
</dbReference>
<feature type="domain" description="HTH cro/C1-type" evidence="1">
    <location>
        <begin position="7"/>
        <end position="60"/>
    </location>
</feature>
<organism evidence="2 3">
    <name type="scientific">Achromobacter seleniivolatilans</name>
    <dbReference type="NCBI Taxonomy" id="3047478"/>
    <lineage>
        <taxon>Bacteria</taxon>
        <taxon>Pseudomonadati</taxon>
        <taxon>Pseudomonadota</taxon>
        <taxon>Betaproteobacteria</taxon>
        <taxon>Burkholderiales</taxon>
        <taxon>Alcaligenaceae</taxon>
        <taxon>Achromobacter</taxon>
    </lineage>
</organism>